<dbReference type="EMBL" id="QBKN01000029">
    <property type="protein sequence ID" value="PTX41372.1"/>
    <property type="molecule type" value="Genomic_DNA"/>
</dbReference>
<protein>
    <submittedName>
        <fullName evidence="1">Uncharacterized protein</fullName>
    </submittedName>
</protein>
<keyword evidence="2" id="KW-1185">Reference proteome</keyword>
<evidence type="ECO:0000313" key="2">
    <source>
        <dbReference type="Proteomes" id="UP000244069"/>
    </source>
</evidence>
<accession>A0A2T6AC71</accession>
<dbReference type="Proteomes" id="UP000244069">
    <property type="component" value="Unassembled WGS sequence"/>
</dbReference>
<sequence>MPDLAKLHCMEQEERHALHIGYPPDRLGWSQSALRAANRDLPHLRIYAQAHVGPPNRIAFVVVHGVDEDRDRRRRVRAEASDLLERLGYAVELEPERDVYEVAPRRPVSAHDELQML</sequence>
<gene>
    <name evidence="1" type="ORF">C8N44_12939</name>
</gene>
<comment type="caution">
    <text evidence="1">The sequence shown here is derived from an EMBL/GenBank/DDBJ whole genome shotgun (WGS) entry which is preliminary data.</text>
</comment>
<dbReference type="AlphaFoldDB" id="A0A2T6AC71"/>
<proteinExistence type="predicted"/>
<evidence type="ECO:0000313" key="1">
    <source>
        <dbReference type="EMBL" id="PTX41372.1"/>
    </source>
</evidence>
<reference evidence="1 2" key="1">
    <citation type="submission" date="2018-04" db="EMBL/GenBank/DDBJ databases">
        <title>Genomic Encyclopedia of Archaeal and Bacterial Type Strains, Phase II (KMG-II): from individual species to whole genera.</title>
        <authorList>
            <person name="Goeker M."/>
        </authorList>
    </citation>
    <scope>NUCLEOTIDE SEQUENCE [LARGE SCALE GENOMIC DNA]</scope>
    <source>
        <strain evidence="1 2">DSM 29329</strain>
    </source>
</reference>
<organism evidence="1 2">
    <name type="scientific">Allosediminivita pacifica</name>
    <dbReference type="NCBI Taxonomy" id="1267769"/>
    <lineage>
        <taxon>Bacteria</taxon>
        <taxon>Pseudomonadati</taxon>
        <taxon>Pseudomonadota</taxon>
        <taxon>Alphaproteobacteria</taxon>
        <taxon>Rhodobacterales</taxon>
        <taxon>Paracoccaceae</taxon>
        <taxon>Allosediminivita</taxon>
    </lineage>
</organism>
<name>A0A2T6AC71_9RHOB</name>